<reference evidence="1 2" key="1">
    <citation type="submission" date="2020-05" db="EMBL/GenBank/DDBJ databases">
        <title>FDA dAtabase for Regulatory Grade micrObial Sequences (FDA-ARGOS): Supporting development and validation of Infectious Disease Dx tests.</title>
        <authorList>
            <person name="Bojja K."/>
            <person name="Kessler A."/>
            <person name="Tallon L."/>
            <person name="Sadzewicz L."/>
            <person name="Zhao X."/>
            <person name="Vavikolanu K."/>
            <person name="Mehta A."/>
            <person name="Aluvathingal J."/>
            <person name="Nadendla S."/>
            <person name="Myers T."/>
            <person name="Yan Y."/>
            <person name="Sichtig H."/>
        </authorList>
    </citation>
    <scope>NUCLEOTIDE SEQUENCE [LARGE SCALE GENOMIC DNA]</scope>
    <source>
        <strain evidence="1 2">FDAARGOS_770</strain>
    </source>
</reference>
<protein>
    <submittedName>
        <fullName evidence="1">Uncharacterized protein</fullName>
    </submittedName>
</protein>
<accession>A0A859ES32</accession>
<gene>
    <name evidence="1" type="ORF">FOC72_03350</name>
</gene>
<evidence type="ECO:0000313" key="2">
    <source>
        <dbReference type="Proteomes" id="UP000509459"/>
    </source>
</evidence>
<dbReference type="RefSeq" id="WP_002895108.1">
    <property type="nucleotide sequence ID" value="NZ_CP054570.1"/>
</dbReference>
<dbReference type="AlphaFoldDB" id="A0A859ES32"/>
<dbReference type="EMBL" id="CP054570">
    <property type="protein sequence ID" value="QKQ43604.1"/>
    <property type="molecule type" value="Genomic_DNA"/>
</dbReference>
<evidence type="ECO:0000313" key="1">
    <source>
        <dbReference type="EMBL" id="QKQ43604.1"/>
    </source>
</evidence>
<dbReference type="Proteomes" id="UP000509459">
    <property type="component" value="Chromosome"/>
</dbReference>
<sequence length="79" mass="9549">MKKSTYNILTKIPIYGILLKQSSKGEMRLCSPFFQDMAEEWIRPIEIYTFLEEKYPGEVVTRERFYEGYNKILELKFKQ</sequence>
<organism evidence="1 2">
    <name type="scientific">Streptococcus sanguinis</name>
    <dbReference type="NCBI Taxonomy" id="1305"/>
    <lineage>
        <taxon>Bacteria</taxon>
        <taxon>Bacillati</taxon>
        <taxon>Bacillota</taxon>
        <taxon>Bacilli</taxon>
        <taxon>Lactobacillales</taxon>
        <taxon>Streptococcaceae</taxon>
        <taxon>Streptococcus</taxon>
    </lineage>
</organism>
<proteinExistence type="predicted"/>
<name>A0A859ES32_STRSA</name>